<organism evidence="1 2">
    <name type="scientific">Enterococcus faecalis TX0630</name>
    <dbReference type="NCBI Taxonomy" id="749508"/>
    <lineage>
        <taxon>Bacteria</taxon>
        <taxon>Bacillati</taxon>
        <taxon>Bacillota</taxon>
        <taxon>Bacilli</taxon>
        <taxon>Lactobacillales</taxon>
        <taxon>Enterococcaceae</taxon>
        <taxon>Enterococcus</taxon>
    </lineage>
</organism>
<dbReference type="Proteomes" id="UP000004933">
    <property type="component" value="Unassembled WGS sequence"/>
</dbReference>
<reference evidence="1 2" key="1">
    <citation type="submission" date="2010-09" db="EMBL/GenBank/DDBJ databases">
        <authorList>
            <person name="Weinstock G."/>
            <person name="Sodergren E."/>
            <person name="Clifton S."/>
            <person name="Fulton L."/>
            <person name="Fulton B."/>
            <person name="Courtney L."/>
            <person name="Fronick C."/>
            <person name="Harrison M."/>
            <person name="Strong C."/>
            <person name="Farmer C."/>
            <person name="Delahaunty K."/>
            <person name="Markovic C."/>
            <person name="Hall O."/>
            <person name="Minx P."/>
            <person name="Tomlinson C."/>
            <person name="Mitreva M."/>
            <person name="Hou S."/>
            <person name="Chen J."/>
            <person name="Wollam A."/>
            <person name="Pepin K.H."/>
            <person name="Johnson M."/>
            <person name="Bhonagiri V."/>
            <person name="Zhang X."/>
            <person name="Suruliraj S."/>
            <person name="Warren W."/>
            <person name="Chinwalla A."/>
            <person name="Mardis E.R."/>
            <person name="Wilson R.K."/>
        </authorList>
    </citation>
    <scope>NUCLEOTIDE SEQUENCE [LARGE SCALE GENOMIC DNA]</scope>
    <source>
        <strain evidence="1 2">TX0630</strain>
    </source>
</reference>
<sequence>MNKYSVPKKNIQWFPAITMELWQGFIATHRIEQLSNSNELKKILLLEEYK</sequence>
<protein>
    <submittedName>
        <fullName evidence="1">Uncharacterized protein</fullName>
    </submittedName>
</protein>
<comment type="caution">
    <text evidence="1">The sequence shown here is derived from an EMBL/GenBank/DDBJ whole genome shotgun (WGS) entry which is preliminary data.</text>
</comment>
<dbReference type="EMBL" id="AEBE01000026">
    <property type="protein sequence ID" value="EFU91219.1"/>
    <property type="molecule type" value="Genomic_DNA"/>
</dbReference>
<accession>A0ABC9P8S2</accession>
<dbReference type="AlphaFoldDB" id="A0ABC9P8S2"/>
<proteinExistence type="predicted"/>
<evidence type="ECO:0000313" key="1">
    <source>
        <dbReference type="EMBL" id="EFU91219.1"/>
    </source>
</evidence>
<evidence type="ECO:0000313" key="2">
    <source>
        <dbReference type="Proteomes" id="UP000004933"/>
    </source>
</evidence>
<gene>
    <name evidence="1" type="ORF">HMPREF9511_00785</name>
</gene>
<name>A0ABC9P8S2_ENTFL</name>